<keyword evidence="4" id="KW-1185">Reference proteome</keyword>
<dbReference type="Pfam" id="PF00497">
    <property type="entry name" value="SBP_bac_3"/>
    <property type="match status" value="1"/>
</dbReference>
<feature type="domain" description="Solute-binding protein family 3/N-terminal" evidence="2">
    <location>
        <begin position="2"/>
        <end position="214"/>
    </location>
</feature>
<comment type="caution">
    <text evidence="3">The sequence shown here is derived from an EMBL/GenBank/DDBJ whole genome shotgun (WGS) entry which is preliminary data.</text>
</comment>
<dbReference type="SUPFAM" id="SSF53850">
    <property type="entry name" value="Periplasmic binding protein-like II"/>
    <property type="match status" value="1"/>
</dbReference>
<dbReference type="RefSeq" id="WP_343491590.1">
    <property type="nucleotide sequence ID" value="NZ_JBCPYA010000002.1"/>
</dbReference>
<dbReference type="EMBL" id="JBCPYA010000002">
    <property type="protein sequence ID" value="MEN2470032.1"/>
    <property type="molecule type" value="Genomic_DNA"/>
</dbReference>
<organism evidence="3 4">
    <name type="scientific">Burkholderia theae</name>
    <dbReference type="NCBI Taxonomy" id="3143496"/>
    <lineage>
        <taxon>Bacteria</taxon>
        <taxon>Pseudomonadati</taxon>
        <taxon>Pseudomonadota</taxon>
        <taxon>Betaproteobacteria</taxon>
        <taxon>Burkholderiales</taxon>
        <taxon>Burkholderiaceae</taxon>
        <taxon>Burkholderia</taxon>
    </lineage>
</organism>
<evidence type="ECO:0000259" key="2">
    <source>
        <dbReference type="SMART" id="SM00062"/>
    </source>
</evidence>
<dbReference type="PANTHER" id="PTHR35936">
    <property type="entry name" value="MEMBRANE-BOUND LYTIC MUREIN TRANSGLYCOSYLASE F"/>
    <property type="match status" value="1"/>
</dbReference>
<keyword evidence="1" id="KW-0732">Signal</keyword>
<reference evidence="3 4" key="1">
    <citation type="submission" date="2024-05" db="EMBL/GenBank/DDBJ databases">
        <title>Burkholderia sp. Nov. a novel bacteria isolated from rhizosphere soil of Camellia sinensis.</title>
        <authorList>
            <person name="Dong Y."/>
        </authorList>
    </citation>
    <scope>NUCLEOTIDE SEQUENCE [LARGE SCALE GENOMIC DNA]</scope>
    <source>
        <strain evidence="3 4">GS2Y</strain>
    </source>
</reference>
<gene>
    <name evidence="3" type="ORF">VOI36_09010</name>
</gene>
<dbReference type="Proteomes" id="UP001466933">
    <property type="component" value="Unassembled WGS sequence"/>
</dbReference>
<dbReference type="PANTHER" id="PTHR35936:SF17">
    <property type="entry name" value="ARGININE-BINDING EXTRACELLULAR PROTEIN ARTP"/>
    <property type="match status" value="1"/>
</dbReference>
<evidence type="ECO:0000313" key="4">
    <source>
        <dbReference type="Proteomes" id="UP001466933"/>
    </source>
</evidence>
<dbReference type="SMART" id="SM00062">
    <property type="entry name" value="PBPb"/>
    <property type="match status" value="1"/>
</dbReference>
<accession>A0ABU9WDC1</accession>
<name>A0ABU9WDC1_9BURK</name>
<proteinExistence type="predicted"/>
<sequence length="228" mass="23888">MKVRIAYIEEPPFDWTGDDGSVTGADIELAEVVLRAIGVTEIEYHPTSFDALLPGVQAGRWDMNVPIFVTAERAQHVAFSVPVWAIGDGFLVPAGNPKALTSYAAVAARGDARLGCVAAQVQIDSARSAGVRDDQIVVFKDQPDAVAALLAGQIDAYASTAIGNRVVAGAAAPVGAFSFSRNNDALVQAVNGKLREYLGSADHRERMAKYGFTRAEIDGVVAGGGAQS</sequence>
<evidence type="ECO:0000313" key="3">
    <source>
        <dbReference type="EMBL" id="MEN2470032.1"/>
    </source>
</evidence>
<evidence type="ECO:0000256" key="1">
    <source>
        <dbReference type="ARBA" id="ARBA00022729"/>
    </source>
</evidence>
<dbReference type="Gene3D" id="3.40.190.10">
    <property type="entry name" value="Periplasmic binding protein-like II"/>
    <property type="match status" value="2"/>
</dbReference>
<protein>
    <submittedName>
        <fullName evidence="3">Transporter substrate-binding domain-containing protein</fullName>
    </submittedName>
</protein>
<dbReference type="InterPro" id="IPR001638">
    <property type="entry name" value="Solute-binding_3/MltF_N"/>
</dbReference>